<name>A0ABW0QPX3_9GAMM</name>
<comment type="caution">
    <text evidence="7">The sequence shown here is derived from an EMBL/GenBank/DDBJ whole genome shotgun (WGS) entry which is preliminary data.</text>
</comment>
<dbReference type="Pfam" id="PF04055">
    <property type="entry name" value="Radical_SAM"/>
    <property type="match status" value="1"/>
</dbReference>
<dbReference type="PANTHER" id="PTHR11228:SF7">
    <property type="entry name" value="PQQA PEPTIDE CYCLASE"/>
    <property type="match status" value="1"/>
</dbReference>
<evidence type="ECO:0000256" key="3">
    <source>
        <dbReference type="ARBA" id="ARBA00022723"/>
    </source>
</evidence>
<dbReference type="SFLD" id="SFLDG01067">
    <property type="entry name" value="SPASM/twitch_domain_containing"/>
    <property type="match status" value="1"/>
</dbReference>
<dbReference type="RefSeq" id="WP_377318890.1">
    <property type="nucleotide sequence ID" value="NZ_JBHSNF010000001.1"/>
</dbReference>
<dbReference type="InterPro" id="IPR006638">
    <property type="entry name" value="Elp3/MiaA/NifB-like_rSAM"/>
</dbReference>
<keyword evidence="2" id="KW-0949">S-adenosyl-L-methionine</keyword>
<dbReference type="CDD" id="cd01335">
    <property type="entry name" value="Radical_SAM"/>
    <property type="match status" value="1"/>
</dbReference>
<dbReference type="PROSITE" id="PS51918">
    <property type="entry name" value="RADICAL_SAM"/>
    <property type="match status" value="1"/>
</dbReference>
<dbReference type="SMART" id="SM00729">
    <property type="entry name" value="Elp3"/>
    <property type="match status" value="1"/>
</dbReference>
<dbReference type="PANTHER" id="PTHR11228">
    <property type="entry name" value="RADICAL SAM DOMAIN PROTEIN"/>
    <property type="match status" value="1"/>
</dbReference>
<dbReference type="Gene3D" id="3.20.20.70">
    <property type="entry name" value="Aldolase class I"/>
    <property type="match status" value="1"/>
</dbReference>
<evidence type="ECO:0000313" key="7">
    <source>
        <dbReference type="EMBL" id="MFC5525627.1"/>
    </source>
</evidence>
<accession>A0ABW0QPX3</accession>
<dbReference type="EMBL" id="JBHSNF010000001">
    <property type="protein sequence ID" value="MFC5525627.1"/>
    <property type="molecule type" value="Genomic_DNA"/>
</dbReference>
<dbReference type="InterPro" id="IPR050377">
    <property type="entry name" value="Radical_SAM_PqqE_MftC-like"/>
</dbReference>
<dbReference type="SUPFAM" id="SSF102114">
    <property type="entry name" value="Radical SAM enzymes"/>
    <property type="match status" value="1"/>
</dbReference>
<keyword evidence="5" id="KW-0411">Iron-sulfur</keyword>
<proteinExistence type="predicted"/>
<evidence type="ECO:0000259" key="6">
    <source>
        <dbReference type="PROSITE" id="PS51918"/>
    </source>
</evidence>
<evidence type="ECO:0000256" key="5">
    <source>
        <dbReference type="ARBA" id="ARBA00023014"/>
    </source>
</evidence>
<keyword evidence="3" id="KW-0479">Metal-binding</keyword>
<dbReference type="SFLD" id="SFLDG01386">
    <property type="entry name" value="main_SPASM_domain-containing"/>
    <property type="match status" value="1"/>
</dbReference>
<gene>
    <name evidence="7" type="ORF">ACFPPA_07705</name>
</gene>
<dbReference type="InterPro" id="IPR013785">
    <property type="entry name" value="Aldolase_TIM"/>
</dbReference>
<organism evidence="7 8">
    <name type="scientific">Rhodanobacter ginsengisoli</name>
    <dbReference type="NCBI Taxonomy" id="418646"/>
    <lineage>
        <taxon>Bacteria</taxon>
        <taxon>Pseudomonadati</taxon>
        <taxon>Pseudomonadota</taxon>
        <taxon>Gammaproteobacteria</taxon>
        <taxon>Lysobacterales</taxon>
        <taxon>Rhodanobacteraceae</taxon>
        <taxon>Rhodanobacter</taxon>
    </lineage>
</organism>
<sequence>MGPTGDAVNVIQIHPTLRCNLRCQHCYSTSGPEQKGELALDVLQRFLADAASEGYNAIGLSGGEPLTWKPLPRLLASARALGFTTSVTSNGLLLDARRLAQLAPHLALLAISLDGVPESHDRMRGRPRAFEQMRGKLDLLRAAGVPFGFIFTLTLQNLSELDWVAAFACAEGAKLLQIHPLEQVGRARDYQLLPPDELELSYGFLEVARLQRQYRDRLTLQFDVADRQLVAREPCRAFAGPAPAAEVAIASPLASLVSPLVVQEDGWVVPIQHGFGTDYAIAHLDRGPFRAQAARWKRQQHPRFAALAQRVWAEIGDAPEHLPFTNWYAAITTASARRRAARPVGTPVQLSV</sequence>
<evidence type="ECO:0000313" key="8">
    <source>
        <dbReference type="Proteomes" id="UP001596114"/>
    </source>
</evidence>
<evidence type="ECO:0000256" key="2">
    <source>
        <dbReference type="ARBA" id="ARBA00022691"/>
    </source>
</evidence>
<protein>
    <submittedName>
        <fullName evidence="7">Radical SAM protein</fullName>
    </submittedName>
</protein>
<dbReference type="SFLD" id="SFLDS00029">
    <property type="entry name" value="Radical_SAM"/>
    <property type="match status" value="1"/>
</dbReference>
<evidence type="ECO:0000256" key="4">
    <source>
        <dbReference type="ARBA" id="ARBA00023004"/>
    </source>
</evidence>
<reference evidence="8" key="1">
    <citation type="journal article" date="2019" name="Int. J. Syst. Evol. Microbiol.">
        <title>The Global Catalogue of Microorganisms (GCM) 10K type strain sequencing project: providing services to taxonomists for standard genome sequencing and annotation.</title>
        <authorList>
            <consortium name="The Broad Institute Genomics Platform"/>
            <consortium name="The Broad Institute Genome Sequencing Center for Infectious Disease"/>
            <person name="Wu L."/>
            <person name="Ma J."/>
        </authorList>
    </citation>
    <scope>NUCLEOTIDE SEQUENCE [LARGE SCALE GENOMIC DNA]</scope>
    <source>
        <strain evidence="8">CGMCC 1.16619</strain>
    </source>
</reference>
<dbReference type="InterPro" id="IPR058240">
    <property type="entry name" value="rSAM_sf"/>
</dbReference>
<comment type="cofactor">
    <cofactor evidence="1">
        <name>[4Fe-4S] cluster</name>
        <dbReference type="ChEBI" id="CHEBI:49883"/>
    </cofactor>
</comment>
<keyword evidence="8" id="KW-1185">Reference proteome</keyword>
<keyword evidence="4" id="KW-0408">Iron</keyword>
<evidence type="ECO:0000256" key="1">
    <source>
        <dbReference type="ARBA" id="ARBA00001966"/>
    </source>
</evidence>
<dbReference type="InterPro" id="IPR007197">
    <property type="entry name" value="rSAM"/>
</dbReference>
<feature type="domain" description="Radical SAM core" evidence="6">
    <location>
        <begin position="3"/>
        <end position="217"/>
    </location>
</feature>
<dbReference type="Proteomes" id="UP001596114">
    <property type="component" value="Unassembled WGS sequence"/>
</dbReference>